<dbReference type="Proteomes" id="UP000826271">
    <property type="component" value="Unassembled WGS sequence"/>
</dbReference>
<protein>
    <recommendedName>
        <fullName evidence="1">Retrotransposon gag domain-containing protein</fullName>
    </recommendedName>
</protein>
<dbReference type="Pfam" id="PF03732">
    <property type="entry name" value="Retrotrans_gag"/>
    <property type="match status" value="1"/>
</dbReference>
<name>A0AAV6XUI7_9LAMI</name>
<feature type="domain" description="Retrotransposon gag" evidence="1">
    <location>
        <begin position="12"/>
        <end position="100"/>
    </location>
</feature>
<gene>
    <name evidence="2" type="ORF">BUALT_Bualt03G0114200</name>
</gene>
<reference evidence="2" key="1">
    <citation type="submission" date="2019-10" db="EMBL/GenBank/DDBJ databases">
        <authorList>
            <person name="Zhang R."/>
            <person name="Pan Y."/>
            <person name="Wang J."/>
            <person name="Ma R."/>
            <person name="Yu S."/>
        </authorList>
    </citation>
    <scope>NUCLEOTIDE SEQUENCE</scope>
    <source>
        <strain evidence="2">LA-IB0</strain>
        <tissue evidence="2">Leaf</tissue>
    </source>
</reference>
<dbReference type="InterPro" id="IPR005162">
    <property type="entry name" value="Retrotrans_gag_dom"/>
</dbReference>
<evidence type="ECO:0000259" key="1">
    <source>
        <dbReference type="Pfam" id="PF03732"/>
    </source>
</evidence>
<sequence>MQPIFSNHIHDYMEGRSKLWYQSFMEGKELPTWAQFTTAILERFDEHDHELVVGEFNKLQQTSNISTYLERFEELKSYMLIFNKDLPQEFFSASFISGLRDDIRGEYVL</sequence>
<dbReference type="AlphaFoldDB" id="A0AAV6XUI7"/>
<proteinExistence type="predicted"/>
<dbReference type="EMBL" id="WHWC01000003">
    <property type="protein sequence ID" value="KAG8386103.1"/>
    <property type="molecule type" value="Genomic_DNA"/>
</dbReference>
<comment type="caution">
    <text evidence="2">The sequence shown here is derived from an EMBL/GenBank/DDBJ whole genome shotgun (WGS) entry which is preliminary data.</text>
</comment>
<organism evidence="2 3">
    <name type="scientific">Buddleja alternifolia</name>
    <dbReference type="NCBI Taxonomy" id="168488"/>
    <lineage>
        <taxon>Eukaryota</taxon>
        <taxon>Viridiplantae</taxon>
        <taxon>Streptophyta</taxon>
        <taxon>Embryophyta</taxon>
        <taxon>Tracheophyta</taxon>
        <taxon>Spermatophyta</taxon>
        <taxon>Magnoliopsida</taxon>
        <taxon>eudicotyledons</taxon>
        <taxon>Gunneridae</taxon>
        <taxon>Pentapetalae</taxon>
        <taxon>asterids</taxon>
        <taxon>lamiids</taxon>
        <taxon>Lamiales</taxon>
        <taxon>Scrophulariaceae</taxon>
        <taxon>Buddlejeae</taxon>
        <taxon>Buddleja</taxon>
    </lineage>
</organism>
<evidence type="ECO:0000313" key="3">
    <source>
        <dbReference type="Proteomes" id="UP000826271"/>
    </source>
</evidence>
<evidence type="ECO:0000313" key="2">
    <source>
        <dbReference type="EMBL" id="KAG8386103.1"/>
    </source>
</evidence>
<accession>A0AAV6XUI7</accession>
<keyword evidence="3" id="KW-1185">Reference proteome</keyword>